<dbReference type="InterPro" id="IPR011640">
    <property type="entry name" value="Fe2_transport_prot_B_C"/>
</dbReference>
<dbReference type="PANTHER" id="PTHR43185:SF1">
    <property type="entry name" value="FE(2+) TRANSPORTER FEOB"/>
    <property type="match status" value="1"/>
</dbReference>
<evidence type="ECO:0000256" key="7">
    <source>
        <dbReference type="ARBA" id="ARBA00022989"/>
    </source>
</evidence>
<feature type="transmembrane region" description="Helical" evidence="13">
    <location>
        <begin position="424"/>
        <end position="444"/>
    </location>
</feature>
<comment type="similarity">
    <text evidence="13">Belongs to the TRAFAC class TrmE-Era-EngA-EngB-Septin-like GTPase superfamily. FeoB GTPase (TC 9.A.8) family.</text>
</comment>
<keyword evidence="8 13" id="KW-0408">Iron</keyword>
<dbReference type="RefSeq" id="WP_211430153.1">
    <property type="nucleotide sequence ID" value="NZ_CP072649.1"/>
</dbReference>
<keyword evidence="3" id="KW-1003">Cell membrane</keyword>
<dbReference type="PRINTS" id="PR00326">
    <property type="entry name" value="GTP1OBG"/>
</dbReference>
<evidence type="ECO:0000256" key="2">
    <source>
        <dbReference type="ARBA" id="ARBA00022448"/>
    </source>
</evidence>
<feature type="transmembrane region" description="Helical" evidence="13">
    <location>
        <begin position="390"/>
        <end position="412"/>
    </location>
</feature>
<dbReference type="NCBIfam" id="TIGR00437">
    <property type="entry name" value="feoB"/>
    <property type="match status" value="1"/>
</dbReference>
<dbReference type="PROSITE" id="PS51711">
    <property type="entry name" value="G_FEOB"/>
    <property type="match status" value="1"/>
</dbReference>
<keyword evidence="5 13" id="KW-0812">Transmembrane</keyword>
<dbReference type="InterPro" id="IPR011642">
    <property type="entry name" value="Gate_dom"/>
</dbReference>
<proteinExistence type="inferred from homology"/>
<keyword evidence="16" id="KW-1185">Reference proteome</keyword>
<evidence type="ECO:0000313" key="16">
    <source>
        <dbReference type="Proteomes" id="UP000676506"/>
    </source>
</evidence>
<feature type="domain" description="FeoB-type G" evidence="14">
    <location>
        <begin position="7"/>
        <end position="174"/>
    </location>
</feature>
<evidence type="ECO:0000256" key="1">
    <source>
        <dbReference type="ARBA" id="ARBA00004651"/>
    </source>
</evidence>
<dbReference type="Pfam" id="PF02421">
    <property type="entry name" value="FeoB_N"/>
    <property type="match status" value="1"/>
</dbReference>
<dbReference type="InterPro" id="IPR003373">
    <property type="entry name" value="Fe2_transport_prot-B"/>
</dbReference>
<dbReference type="EMBL" id="CP072649">
    <property type="protein sequence ID" value="QUW04264.1"/>
    <property type="molecule type" value="Genomic_DNA"/>
</dbReference>
<dbReference type="InterPro" id="IPR030389">
    <property type="entry name" value="G_FEOB_dom"/>
</dbReference>
<comment type="subcellular location">
    <subcellularLocation>
        <location evidence="13">Cell inner membrane</location>
        <topology evidence="13">Multi-pass membrane protein</topology>
    </subcellularLocation>
    <subcellularLocation>
        <location evidence="1">Cell membrane</location>
        <topology evidence="1">Multi-pass membrane protein</topology>
    </subcellularLocation>
</comment>
<organism evidence="15 16">
    <name type="scientific">Chloracidobacterium validum</name>
    <dbReference type="NCBI Taxonomy" id="2821543"/>
    <lineage>
        <taxon>Bacteria</taxon>
        <taxon>Pseudomonadati</taxon>
        <taxon>Acidobacteriota</taxon>
        <taxon>Terriglobia</taxon>
        <taxon>Terriglobales</taxon>
        <taxon>Acidobacteriaceae</taxon>
        <taxon>Chloracidobacterium</taxon>
    </lineage>
</organism>
<gene>
    <name evidence="15" type="primary">feoB</name>
    <name evidence="15" type="ORF">J8C06_14585</name>
</gene>
<feature type="transmembrane region" description="Helical" evidence="13">
    <location>
        <begin position="456"/>
        <end position="485"/>
    </location>
</feature>
<keyword evidence="4 13" id="KW-0410">Iron transport</keyword>
<keyword evidence="2 13" id="KW-0813">Transport</keyword>
<evidence type="ECO:0000256" key="12">
    <source>
        <dbReference type="NCBIfam" id="TIGR00437"/>
    </source>
</evidence>
<sequence length="732" mass="79566">MSERHPPRRLALVGNPNCGKTTLFNALTGLRQKVGNYPGVTVEKKEGRFTVGHQDIVVIDLPGIYSLAARSLDEQITRDVILGRQADTPPPEALLAIVDASNLERNLYLVTQVMELGRPVWLALNMMDVADAKGLTFDLDRLSQSLGVPVVPIVASQGTGLDTLRQRLAGPLPDVPARQWRLPQVIEAEVAALTDLLRANQWTESVAAEGEAIRLLLNDVAEDEPLPPPIRGAVEAARARLEAMGIEWWAAEAEGRYGWIQTVCQAAIHQPAAFQRTTSDRIDAVVTHRWWGPALFAGLMLFVFQSIFTWAQVPMDAIDRGVSQLATIARQVLPDGELTDLIADGILAGVGAVVTFVPQILILTFFIALLEDTGYMARAAFIMDRLMRRVGLSGKSFIPLLGSFACAIPGIMATRTIENAKDRLATILIAPLMSCSARLPVYALMIGAFFPAEQRLWGIVSTAGVMLFAMYALGIVAALTVGWLFKKTLIRGASPPLIMELPPYRVPSLRTVLLTTGSAAGQFLYRAGTVILAISIVLWFLATYPKQVALSRDYAAERAAAAAAVQAGQLSEAEAAERQQRLEALEKAERREKSFIGRAGQLIEPVLAPLGFNWKIGVGIISAFAAREVFVGALAIVYGIGDEEDASGNRALHAALQADRHPDGRPVFSPLVAVSVMVFFVLAMQCMSTLAVARRETNSWRWPAVMFAYMTTLAYFGSLLVYQGGRWLGFGN</sequence>
<evidence type="ECO:0000256" key="6">
    <source>
        <dbReference type="ARBA" id="ARBA00022741"/>
    </source>
</evidence>
<dbReference type="Pfam" id="PF07664">
    <property type="entry name" value="FeoB_C"/>
    <property type="match status" value="1"/>
</dbReference>
<evidence type="ECO:0000259" key="14">
    <source>
        <dbReference type="PROSITE" id="PS51711"/>
    </source>
</evidence>
<dbReference type="CDD" id="cd01879">
    <property type="entry name" value="FeoB"/>
    <property type="match status" value="1"/>
</dbReference>
<feature type="transmembrane region" description="Helical" evidence="13">
    <location>
        <begin position="671"/>
        <end position="692"/>
    </location>
</feature>
<dbReference type="Proteomes" id="UP000676506">
    <property type="component" value="Chromosome 2"/>
</dbReference>
<evidence type="ECO:0000256" key="13">
    <source>
        <dbReference type="RuleBase" id="RU362098"/>
    </source>
</evidence>
<name>A0ABX8BC35_9BACT</name>
<dbReference type="Pfam" id="PF07670">
    <property type="entry name" value="Gate"/>
    <property type="match status" value="2"/>
</dbReference>
<evidence type="ECO:0000256" key="8">
    <source>
        <dbReference type="ARBA" id="ARBA00023004"/>
    </source>
</evidence>
<evidence type="ECO:0000256" key="10">
    <source>
        <dbReference type="ARBA" id="ARBA00023134"/>
    </source>
</evidence>
<dbReference type="InterPro" id="IPR050860">
    <property type="entry name" value="FeoB_GTPase"/>
</dbReference>
<protein>
    <recommendedName>
        <fullName evidence="12 13">Ferrous iron transport protein B</fullName>
    </recommendedName>
</protein>
<keyword evidence="10 13" id="KW-0342">GTP-binding</keyword>
<keyword evidence="7 13" id="KW-1133">Transmembrane helix</keyword>
<evidence type="ECO:0000256" key="5">
    <source>
        <dbReference type="ARBA" id="ARBA00022692"/>
    </source>
</evidence>
<keyword evidence="6" id="KW-0547">Nucleotide-binding</keyword>
<feature type="transmembrane region" description="Helical" evidence="13">
    <location>
        <begin position="616"/>
        <end position="640"/>
    </location>
</feature>
<reference evidence="15 16" key="1">
    <citation type="submission" date="2021-03" db="EMBL/GenBank/DDBJ databases">
        <title>Genomic and phenotypic characterization of Chloracidobacterium isolates provides evidence for multiple species.</title>
        <authorList>
            <person name="Saini M.K."/>
            <person name="Costas A.M.G."/>
            <person name="Tank M."/>
            <person name="Bryant D.A."/>
        </authorList>
    </citation>
    <scope>NUCLEOTIDE SEQUENCE [LARGE SCALE GENOMIC DNA]</scope>
    <source>
        <strain evidence="15 16">BV2-C</strain>
    </source>
</reference>
<accession>A0ABX8BC35</accession>
<comment type="function">
    <text evidence="13">Probable transporter of a GTP-driven Fe(2+) uptake system.</text>
</comment>
<evidence type="ECO:0000256" key="4">
    <source>
        <dbReference type="ARBA" id="ARBA00022496"/>
    </source>
</evidence>
<feature type="transmembrane region" description="Helical" evidence="13">
    <location>
        <begin position="346"/>
        <end position="370"/>
    </location>
</feature>
<dbReference type="InterPro" id="IPR027417">
    <property type="entry name" value="P-loop_NTPase"/>
</dbReference>
<feature type="transmembrane region" description="Helical" evidence="13">
    <location>
        <begin position="523"/>
        <end position="542"/>
    </location>
</feature>
<dbReference type="PANTHER" id="PTHR43185">
    <property type="entry name" value="FERROUS IRON TRANSPORT PROTEIN B"/>
    <property type="match status" value="1"/>
</dbReference>
<feature type="transmembrane region" description="Helical" evidence="13">
    <location>
        <begin position="290"/>
        <end position="311"/>
    </location>
</feature>
<evidence type="ECO:0000313" key="15">
    <source>
        <dbReference type="EMBL" id="QUW04264.1"/>
    </source>
</evidence>
<evidence type="ECO:0000256" key="3">
    <source>
        <dbReference type="ARBA" id="ARBA00022475"/>
    </source>
</evidence>
<evidence type="ECO:0000256" key="11">
    <source>
        <dbReference type="ARBA" id="ARBA00023136"/>
    </source>
</evidence>
<keyword evidence="9" id="KW-0406">Ion transport</keyword>
<dbReference type="InterPro" id="IPR006073">
    <property type="entry name" value="GTP-bd"/>
</dbReference>
<evidence type="ECO:0000256" key="9">
    <source>
        <dbReference type="ARBA" id="ARBA00023065"/>
    </source>
</evidence>
<keyword evidence="11 13" id="KW-0472">Membrane</keyword>
<dbReference type="SUPFAM" id="SSF52540">
    <property type="entry name" value="P-loop containing nucleoside triphosphate hydrolases"/>
    <property type="match status" value="1"/>
</dbReference>
<feature type="transmembrane region" description="Helical" evidence="13">
    <location>
        <begin position="704"/>
        <end position="722"/>
    </location>
</feature>
<dbReference type="Gene3D" id="3.40.50.300">
    <property type="entry name" value="P-loop containing nucleotide triphosphate hydrolases"/>
    <property type="match status" value="1"/>
</dbReference>